<evidence type="ECO:0000313" key="2">
    <source>
        <dbReference type="EMBL" id="TFY56871.1"/>
    </source>
</evidence>
<reference evidence="2 3" key="1">
    <citation type="submission" date="2019-02" db="EMBL/GenBank/DDBJ databases">
        <title>Genome sequencing of the rare red list fungi Dentipellis fragilis.</title>
        <authorList>
            <person name="Buettner E."/>
            <person name="Kellner H."/>
        </authorList>
    </citation>
    <scope>NUCLEOTIDE SEQUENCE [LARGE SCALE GENOMIC DNA]</scope>
    <source>
        <strain evidence="2 3">DSM 105465</strain>
    </source>
</reference>
<proteinExistence type="predicted"/>
<dbReference type="InterPro" id="IPR052523">
    <property type="entry name" value="Trichothecene_AcTrans"/>
</dbReference>
<dbReference type="GO" id="GO:0016747">
    <property type="term" value="F:acyltransferase activity, transferring groups other than amino-acyl groups"/>
    <property type="evidence" value="ECO:0007669"/>
    <property type="project" value="InterPro"/>
</dbReference>
<accession>A0A4Y9Y602</accession>
<dbReference type="SUPFAM" id="SSF55729">
    <property type="entry name" value="Acyl-CoA N-acyltransferases (Nat)"/>
    <property type="match status" value="1"/>
</dbReference>
<protein>
    <recommendedName>
        <fullName evidence="1">N-acetyltransferase domain-containing protein</fullName>
    </recommendedName>
</protein>
<dbReference type="PROSITE" id="PS51186">
    <property type="entry name" value="GNAT"/>
    <property type="match status" value="1"/>
</dbReference>
<organism evidence="2 3">
    <name type="scientific">Dentipellis fragilis</name>
    <dbReference type="NCBI Taxonomy" id="205917"/>
    <lineage>
        <taxon>Eukaryota</taxon>
        <taxon>Fungi</taxon>
        <taxon>Dikarya</taxon>
        <taxon>Basidiomycota</taxon>
        <taxon>Agaricomycotina</taxon>
        <taxon>Agaricomycetes</taxon>
        <taxon>Russulales</taxon>
        <taxon>Hericiaceae</taxon>
        <taxon>Dentipellis</taxon>
    </lineage>
</organism>
<dbReference type="Proteomes" id="UP000298327">
    <property type="component" value="Unassembled WGS sequence"/>
</dbReference>
<sequence>MPAHLVENPTNAQIDAAVALCIRAYNGDVSFKTFVGGDSSLEDIFFRSILRGAALEGHVYIAHDEAAAGSSESEVHSVGVVFPPGVPCWGSEAQRRLGYNEYWESLSPEARDWFAEFQKDVGDRLQVIFGPKLGNEWVVSLIGTDPVHQKKGLGSSIIKAMCDRAGTTTVGLSTQSDLNAVWYEGLGFKRNAEWEVTSPYGTWTNIVMTKQDDDVRESH</sequence>
<dbReference type="OrthoDB" id="61113at2759"/>
<dbReference type="Gene3D" id="3.40.630.30">
    <property type="match status" value="1"/>
</dbReference>
<dbReference type="PANTHER" id="PTHR42791:SF1">
    <property type="entry name" value="N-ACETYLTRANSFERASE DOMAIN-CONTAINING PROTEIN"/>
    <property type="match status" value="1"/>
</dbReference>
<dbReference type="CDD" id="cd04301">
    <property type="entry name" value="NAT_SF"/>
    <property type="match status" value="1"/>
</dbReference>
<keyword evidence="3" id="KW-1185">Reference proteome</keyword>
<name>A0A4Y9Y602_9AGAM</name>
<dbReference type="InterPro" id="IPR016181">
    <property type="entry name" value="Acyl_CoA_acyltransferase"/>
</dbReference>
<dbReference type="EMBL" id="SEOQ01000792">
    <property type="protein sequence ID" value="TFY56871.1"/>
    <property type="molecule type" value="Genomic_DNA"/>
</dbReference>
<evidence type="ECO:0000259" key="1">
    <source>
        <dbReference type="PROSITE" id="PS51186"/>
    </source>
</evidence>
<comment type="caution">
    <text evidence="2">The sequence shown here is derived from an EMBL/GenBank/DDBJ whole genome shotgun (WGS) entry which is preliminary data.</text>
</comment>
<dbReference type="AlphaFoldDB" id="A0A4Y9Y602"/>
<dbReference type="InterPro" id="IPR000182">
    <property type="entry name" value="GNAT_dom"/>
</dbReference>
<dbReference type="PANTHER" id="PTHR42791">
    <property type="entry name" value="GNAT FAMILY ACETYLTRANSFERASE"/>
    <property type="match status" value="1"/>
</dbReference>
<evidence type="ECO:0000313" key="3">
    <source>
        <dbReference type="Proteomes" id="UP000298327"/>
    </source>
</evidence>
<feature type="domain" description="N-acetyltransferase" evidence="1">
    <location>
        <begin position="61"/>
        <end position="213"/>
    </location>
</feature>
<gene>
    <name evidence="2" type="ORF">EVG20_g8760</name>
</gene>
<dbReference type="STRING" id="205917.A0A4Y9Y602"/>